<sequence>MPNLEGTYYPGAALNLYAWQPAPPIRTEVEYNIMAGLLPLTNVSGRRVHHPRKANALQHEPSSPLVKIYDPVSFDDHETDCHDPFYLRDHSISCEVEAYRRLEPLYGTKVPRFYGHFAAMVPDQDSRTVFVLLLEEVPCRDLRAIGPPHDAEKVCPKHKEATVDAALRLFFDVLAYGVYQQDMVSMNIILRPPKHVSTSRVRFCDTELLVSSWHTL</sequence>
<evidence type="ECO:0008006" key="3">
    <source>
        <dbReference type="Google" id="ProtNLM"/>
    </source>
</evidence>
<name>A0AAD5W1A8_9AGAR</name>
<gene>
    <name evidence="1" type="ORF">NP233_g1879</name>
</gene>
<dbReference type="AlphaFoldDB" id="A0AAD5W1A8"/>
<protein>
    <recommendedName>
        <fullName evidence="3">Protein kinase domain-containing protein</fullName>
    </recommendedName>
</protein>
<dbReference type="Proteomes" id="UP001213000">
    <property type="component" value="Unassembled WGS sequence"/>
</dbReference>
<evidence type="ECO:0000313" key="2">
    <source>
        <dbReference type="Proteomes" id="UP001213000"/>
    </source>
</evidence>
<keyword evidence="2" id="KW-1185">Reference proteome</keyword>
<comment type="caution">
    <text evidence="1">The sequence shown here is derived from an EMBL/GenBank/DDBJ whole genome shotgun (WGS) entry which is preliminary data.</text>
</comment>
<evidence type="ECO:0000313" key="1">
    <source>
        <dbReference type="EMBL" id="KAJ3574279.1"/>
    </source>
</evidence>
<organism evidence="1 2">
    <name type="scientific">Leucocoprinus birnbaumii</name>
    <dbReference type="NCBI Taxonomy" id="56174"/>
    <lineage>
        <taxon>Eukaryota</taxon>
        <taxon>Fungi</taxon>
        <taxon>Dikarya</taxon>
        <taxon>Basidiomycota</taxon>
        <taxon>Agaricomycotina</taxon>
        <taxon>Agaricomycetes</taxon>
        <taxon>Agaricomycetidae</taxon>
        <taxon>Agaricales</taxon>
        <taxon>Agaricineae</taxon>
        <taxon>Agaricaceae</taxon>
        <taxon>Leucocoprinus</taxon>
    </lineage>
</organism>
<dbReference type="EMBL" id="JANIEX010000074">
    <property type="protein sequence ID" value="KAJ3574279.1"/>
    <property type="molecule type" value="Genomic_DNA"/>
</dbReference>
<proteinExistence type="predicted"/>
<accession>A0AAD5W1A8</accession>
<reference evidence="1" key="1">
    <citation type="submission" date="2022-07" db="EMBL/GenBank/DDBJ databases">
        <title>Genome Sequence of Leucocoprinus birnbaumii.</title>
        <authorList>
            <person name="Buettner E."/>
        </authorList>
    </citation>
    <scope>NUCLEOTIDE SEQUENCE</scope>
    <source>
        <strain evidence="1">VT141</strain>
    </source>
</reference>